<gene>
    <name evidence="2" type="ORF">I0C86_23490</name>
</gene>
<comment type="caution">
    <text evidence="2">The sequence shown here is derived from an EMBL/GenBank/DDBJ whole genome shotgun (WGS) entry which is preliminary data.</text>
</comment>
<protein>
    <submittedName>
        <fullName evidence="2">Uncharacterized protein</fullName>
    </submittedName>
</protein>
<keyword evidence="1" id="KW-0812">Transmembrane</keyword>
<keyword evidence="1" id="KW-1133">Transmembrane helix</keyword>
<reference evidence="2 3" key="1">
    <citation type="submission" date="2020-11" db="EMBL/GenBank/DDBJ databases">
        <title>A novel isolate from a Black sea contaminated sediment with potential to produce alkanes: Plantactinospora alkalitolerans sp. nov.</title>
        <authorList>
            <person name="Carro L."/>
            <person name="Veyisoglu A."/>
            <person name="Guven K."/>
            <person name="Schumann P."/>
            <person name="Klenk H.-P."/>
            <person name="Sahin N."/>
        </authorList>
    </citation>
    <scope>NUCLEOTIDE SEQUENCE [LARGE SCALE GENOMIC DNA]</scope>
    <source>
        <strain evidence="2 3">S1510</strain>
    </source>
</reference>
<keyword evidence="3" id="KW-1185">Reference proteome</keyword>
<feature type="transmembrane region" description="Helical" evidence="1">
    <location>
        <begin position="12"/>
        <end position="36"/>
    </location>
</feature>
<name>A0ABS0H164_9ACTN</name>
<organism evidence="2 3">
    <name type="scientific">Plantactinospora alkalitolerans</name>
    <dbReference type="NCBI Taxonomy" id="2789879"/>
    <lineage>
        <taxon>Bacteria</taxon>
        <taxon>Bacillati</taxon>
        <taxon>Actinomycetota</taxon>
        <taxon>Actinomycetes</taxon>
        <taxon>Micromonosporales</taxon>
        <taxon>Micromonosporaceae</taxon>
        <taxon>Plantactinospora</taxon>
    </lineage>
</organism>
<sequence length="124" mass="13313">MIAAVAPTGPPWVQILLSAVGLLGGTGGVVAFATVLSQRRKFRADTAEVLTDTALTLIAPLKTRVIELEAETAEARRLALVASEQIGDLRGVVDEVKTLMRGWRAAILDPNATLTQLRDLMHRD</sequence>
<proteinExistence type="predicted"/>
<evidence type="ECO:0000313" key="2">
    <source>
        <dbReference type="EMBL" id="MBF9131904.1"/>
    </source>
</evidence>
<dbReference type="EMBL" id="JADPUN010000212">
    <property type="protein sequence ID" value="MBF9131904.1"/>
    <property type="molecule type" value="Genomic_DNA"/>
</dbReference>
<evidence type="ECO:0000313" key="3">
    <source>
        <dbReference type="Proteomes" id="UP000638560"/>
    </source>
</evidence>
<evidence type="ECO:0000256" key="1">
    <source>
        <dbReference type="SAM" id="Phobius"/>
    </source>
</evidence>
<keyword evidence="1" id="KW-0472">Membrane</keyword>
<accession>A0ABS0H164</accession>
<dbReference type="RefSeq" id="WP_196203446.1">
    <property type="nucleotide sequence ID" value="NZ_JADPUN010000212.1"/>
</dbReference>
<dbReference type="Proteomes" id="UP000638560">
    <property type="component" value="Unassembled WGS sequence"/>
</dbReference>